<sequence>MYAKASWMRAKDFNFEVKLALSLVVVSAIVGAIAFAALLSVIWMEIRRYFGNLHQVSPVTPPAVIVAYGDAEMLEDNQRRDMNLAGEAVRDQTQ</sequence>
<dbReference type="EnsemblMetazoa" id="PPA45267.1">
    <property type="protein sequence ID" value="PPA45267.1"/>
    <property type="gene ID" value="WBGene00283636"/>
</dbReference>
<organism evidence="1 2">
    <name type="scientific">Pristionchus pacificus</name>
    <name type="common">Parasitic nematode worm</name>
    <dbReference type="NCBI Taxonomy" id="54126"/>
    <lineage>
        <taxon>Eukaryota</taxon>
        <taxon>Metazoa</taxon>
        <taxon>Ecdysozoa</taxon>
        <taxon>Nematoda</taxon>
        <taxon>Chromadorea</taxon>
        <taxon>Rhabditida</taxon>
        <taxon>Rhabditina</taxon>
        <taxon>Diplogasteromorpha</taxon>
        <taxon>Diplogasteroidea</taxon>
        <taxon>Neodiplogasteridae</taxon>
        <taxon>Pristionchus</taxon>
    </lineage>
</organism>
<proteinExistence type="predicted"/>
<evidence type="ECO:0000313" key="1">
    <source>
        <dbReference type="EnsemblMetazoa" id="PPA45267.1"/>
    </source>
</evidence>
<dbReference type="AlphaFoldDB" id="A0A2A6BBY9"/>
<name>A0A2A6BBY9_PRIPA</name>
<accession>A0A8R1Z4C3</accession>
<evidence type="ECO:0000313" key="2">
    <source>
        <dbReference type="Proteomes" id="UP000005239"/>
    </source>
</evidence>
<protein>
    <submittedName>
        <fullName evidence="1">Uncharacterized protein</fullName>
    </submittedName>
</protein>
<keyword evidence="2" id="KW-1185">Reference proteome</keyword>
<accession>A0A2A6BBY9</accession>
<reference evidence="1" key="2">
    <citation type="submission" date="2022-06" db="UniProtKB">
        <authorList>
            <consortium name="EnsemblMetazoa"/>
        </authorList>
    </citation>
    <scope>IDENTIFICATION</scope>
    <source>
        <strain evidence="1">PS312</strain>
    </source>
</reference>
<dbReference type="Proteomes" id="UP000005239">
    <property type="component" value="Unassembled WGS sequence"/>
</dbReference>
<reference evidence="2" key="1">
    <citation type="journal article" date="2008" name="Nat. Genet.">
        <title>The Pristionchus pacificus genome provides a unique perspective on nematode lifestyle and parasitism.</title>
        <authorList>
            <person name="Dieterich C."/>
            <person name="Clifton S.W."/>
            <person name="Schuster L.N."/>
            <person name="Chinwalla A."/>
            <person name="Delehaunty K."/>
            <person name="Dinkelacker I."/>
            <person name="Fulton L."/>
            <person name="Fulton R."/>
            <person name="Godfrey J."/>
            <person name="Minx P."/>
            <person name="Mitreva M."/>
            <person name="Roeseler W."/>
            <person name="Tian H."/>
            <person name="Witte H."/>
            <person name="Yang S.P."/>
            <person name="Wilson R.K."/>
            <person name="Sommer R.J."/>
        </authorList>
    </citation>
    <scope>NUCLEOTIDE SEQUENCE [LARGE SCALE GENOMIC DNA]</scope>
    <source>
        <strain evidence="2">PS312</strain>
    </source>
</reference>
<gene>
    <name evidence="1" type="primary">WBGene00283636</name>
</gene>